<feature type="transmembrane region" description="Helical" evidence="2">
    <location>
        <begin position="239"/>
        <end position="259"/>
    </location>
</feature>
<dbReference type="Pfam" id="PF15037">
    <property type="entry name" value="IL17_R_N"/>
    <property type="match status" value="1"/>
</dbReference>
<keyword evidence="2" id="KW-1133">Transmembrane helix</keyword>
<name>A0A7K7LQD2_9AVES</name>
<keyword evidence="2" id="KW-0812">Transmembrane</keyword>
<feature type="non-terminal residue" evidence="4">
    <location>
        <position position="1"/>
    </location>
</feature>
<proteinExistence type="predicted"/>
<dbReference type="InterPro" id="IPR027841">
    <property type="entry name" value="IL-17_rcpt_C/E_N"/>
</dbReference>
<evidence type="ECO:0000259" key="3">
    <source>
        <dbReference type="Pfam" id="PF15037"/>
    </source>
</evidence>
<reference evidence="4 5" key="1">
    <citation type="submission" date="2019-09" db="EMBL/GenBank/DDBJ databases">
        <title>Bird 10,000 Genomes (B10K) Project - Family phase.</title>
        <authorList>
            <person name="Zhang G."/>
        </authorList>
    </citation>
    <scope>NUCLEOTIDE SEQUENCE [LARGE SCALE GENOMIC DNA]</scope>
    <source>
        <strain evidence="4">OUT-0051</strain>
        <tissue evidence="4">Kidney</tissue>
    </source>
</reference>
<evidence type="ECO:0000256" key="1">
    <source>
        <dbReference type="SAM" id="MobiDB-lite"/>
    </source>
</evidence>
<protein>
    <submittedName>
        <fullName evidence="4">I17RC protein</fullName>
    </submittedName>
</protein>
<feature type="region of interest" description="Disordered" evidence="1">
    <location>
        <begin position="267"/>
        <end position="307"/>
    </location>
</feature>
<keyword evidence="5" id="KW-1185">Reference proteome</keyword>
<keyword evidence="2" id="KW-0472">Membrane</keyword>
<organism evidence="4 5">
    <name type="scientific">Asarcornis scutulata</name>
    <dbReference type="NCBI Taxonomy" id="75869"/>
    <lineage>
        <taxon>Eukaryota</taxon>
        <taxon>Metazoa</taxon>
        <taxon>Chordata</taxon>
        <taxon>Craniata</taxon>
        <taxon>Vertebrata</taxon>
        <taxon>Euteleostomi</taxon>
        <taxon>Archelosauria</taxon>
        <taxon>Archosauria</taxon>
        <taxon>Dinosauria</taxon>
        <taxon>Saurischia</taxon>
        <taxon>Theropoda</taxon>
        <taxon>Coelurosauria</taxon>
        <taxon>Aves</taxon>
        <taxon>Neognathae</taxon>
        <taxon>Galloanserae</taxon>
        <taxon>Anseriformes</taxon>
        <taxon>Anatidae</taxon>
        <taxon>Anatinae</taxon>
        <taxon>Asarcornis</taxon>
    </lineage>
</organism>
<evidence type="ECO:0000313" key="5">
    <source>
        <dbReference type="Proteomes" id="UP000525565"/>
    </source>
</evidence>
<sequence length="307" mass="32547">DPRGTHAPSPHADVAAWERLWARTRLVLHDTGQALACSISAPCDLPAELVPCWSPAPGAPCQALPDLQQPVMGQVSIPGGPGHVEGRWVALMGLPVSPQGPQEFGALQLHPNLCVQVGPSLPTRCVLSPGALPGRVDDLLLMEPGGNASLCALERGGCTPLASFTATVRSVPWSPGRCHRRHAANKPFPSQGSGRPGLLEQQLQEDVASGQCVQLWRPDNSSGVALWACPMHKYLRTRWALAWMGLLLCAACILLLLLLKKEDLKGERGAQRGRAPPGVLAQPSTSPPPLPAGWLKSLRAGYGNEGE</sequence>
<dbReference type="EMBL" id="VZSO01009135">
    <property type="protein sequence ID" value="NWZ32702.1"/>
    <property type="molecule type" value="Genomic_DNA"/>
</dbReference>
<accession>A0A7K7LQD2</accession>
<evidence type="ECO:0000313" key="4">
    <source>
        <dbReference type="EMBL" id="NWZ32702.1"/>
    </source>
</evidence>
<comment type="caution">
    <text evidence="4">The sequence shown here is derived from an EMBL/GenBank/DDBJ whole genome shotgun (WGS) entry which is preliminary data.</text>
</comment>
<dbReference type="Proteomes" id="UP000525565">
    <property type="component" value="Unassembled WGS sequence"/>
</dbReference>
<feature type="non-terminal residue" evidence="4">
    <location>
        <position position="307"/>
    </location>
</feature>
<evidence type="ECO:0000256" key="2">
    <source>
        <dbReference type="SAM" id="Phobius"/>
    </source>
</evidence>
<feature type="domain" description="Interleukin-17 receptor C/E N-terminal" evidence="3">
    <location>
        <begin position="100"/>
        <end position="167"/>
    </location>
</feature>
<gene>
    <name evidence="4" type="primary">Il17rc_0</name>
    <name evidence="4" type="ORF">ASASCU_R08303</name>
</gene>
<dbReference type="AlphaFoldDB" id="A0A7K7LQD2"/>